<name>C8ZDL5_YEAS8</name>
<organism evidence="1">
    <name type="scientific">Saccharomyces cerevisiae (strain Lalvin EC1118 / Prise de mousse)</name>
    <name type="common">Baker's yeast</name>
    <dbReference type="NCBI Taxonomy" id="643680"/>
    <lineage>
        <taxon>Eukaryota</taxon>
        <taxon>Fungi</taxon>
        <taxon>Dikarya</taxon>
        <taxon>Ascomycota</taxon>
        <taxon>Saccharomycotina</taxon>
        <taxon>Saccharomycetes</taxon>
        <taxon>Saccharomycetales</taxon>
        <taxon>Saccharomycetaceae</taxon>
        <taxon>Saccharomyces</taxon>
    </lineage>
</organism>
<accession>C8ZDL5</accession>
<proteinExistence type="predicted"/>
<dbReference type="AlphaFoldDB" id="C8ZDL5"/>
<dbReference type="HOGENOM" id="CLU_2293904_0_0_1"/>
<protein>
    <submittedName>
        <fullName evidence="1">EC1118_1L7_1002p</fullName>
    </submittedName>
</protein>
<dbReference type="EMBL" id="FN393080">
    <property type="protein sequence ID" value="CAY81481.1"/>
    <property type="molecule type" value="Genomic_DNA"/>
</dbReference>
<gene>
    <name evidence="1" type="ORF">EC1118_1L7_1002g</name>
</gene>
<evidence type="ECO:0000313" key="1">
    <source>
        <dbReference type="EMBL" id="CAY81481.1"/>
    </source>
</evidence>
<sequence>MSLQYFGTLTYLIKTQRLWRKTRYLFIIHPWSNNWIRNPDFENIWNSTSIFIRACSLGCWNSIYLIDFRQRADQLHKNLSHQSWLAICFSFTDVLGQEQFI</sequence>
<reference evidence="1" key="1">
    <citation type="journal article" date="2009" name="Proc. Natl. Acad. Sci. U.S.A.">
        <title>Eukaryote-to-eukaryote gene transfer events revealed by the genome sequence of the wine yeast Saccharomyces cerevisiae EC1118.</title>
        <authorList>
            <person name="Novo M."/>
            <person name="Bigey F."/>
            <person name="Beyne E."/>
            <person name="Galeote V."/>
            <person name="Gavory F."/>
            <person name="Mallet S."/>
            <person name="Cambot B."/>
            <person name="Legras J.L."/>
            <person name="Wincker P."/>
            <person name="Casaregola S."/>
            <person name="Dequin S."/>
        </authorList>
    </citation>
    <scope>NUCLEOTIDE SEQUENCE [LARGE SCALE GENOMIC DNA]</scope>
    <source>
        <strain evidence="1">Lalvin EC1118</strain>
        <strain>Lalvin EC1118 / Prise de mousse</strain>
    </source>
</reference>